<dbReference type="EMBL" id="BSNI01000001">
    <property type="protein sequence ID" value="GLQ15821.1"/>
    <property type="molecule type" value="Genomic_DNA"/>
</dbReference>
<evidence type="ECO:0000256" key="3">
    <source>
        <dbReference type="ARBA" id="ARBA00022692"/>
    </source>
</evidence>
<comment type="caution">
    <text evidence="8">The sequence shown here is derived from an EMBL/GenBank/DDBJ whole genome shotgun (WGS) entry which is preliminary data.</text>
</comment>
<comment type="subcellular location">
    <subcellularLocation>
        <location evidence="1">Membrane</location>
        <topology evidence="1">Multi-pass membrane protein</topology>
    </subcellularLocation>
</comment>
<dbReference type="SUPFAM" id="SSF103481">
    <property type="entry name" value="Multidrug resistance efflux transporter EmrE"/>
    <property type="match status" value="2"/>
</dbReference>
<dbReference type="Gene3D" id="1.10.3730.20">
    <property type="match status" value="1"/>
</dbReference>
<dbReference type="PANTHER" id="PTHR22911">
    <property type="entry name" value="ACYL-MALONYL CONDENSING ENZYME-RELATED"/>
    <property type="match status" value="1"/>
</dbReference>
<feature type="transmembrane region" description="Helical" evidence="6">
    <location>
        <begin position="214"/>
        <end position="235"/>
    </location>
</feature>
<feature type="transmembrane region" description="Helical" evidence="6">
    <location>
        <begin position="96"/>
        <end position="116"/>
    </location>
</feature>
<dbReference type="Pfam" id="PF00892">
    <property type="entry name" value="EamA"/>
    <property type="match status" value="2"/>
</dbReference>
<organism evidence="8 9">
    <name type="scientific">Maritalea porphyrae</name>
    <dbReference type="NCBI Taxonomy" id="880732"/>
    <lineage>
        <taxon>Bacteria</taxon>
        <taxon>Pseudomonadati</taxon>
        <taxon>Pseudomonadota</taxon>
        <taxon>Alphaproteobacteria</taxon>
        <taxon>Hyphomicrobiales</taxon>
        <taxon>Devosiaceae</taxon>
        <taxon>Maritalea</taxon>
    </lineage>
</organism>
<reference evidence="8" key="1">
    <citation type="journal article" date="2014" name="Int. J. Syst. Evol. Microbiol.">
        <title>Complete genome of a new Firmicutes species belonging to the dominant human colonic microbiota ('Ruminococcus bicirculans') reveals two chromosomes and a selective capacity to utilize plant glucans.</title>
        <authorList>
            <consortium name="NISC Comparative Sequencing Program"/>
            <person name="Wegmann U."/>
            <person name="Louis P."/>
            <person name="Goesmann A."/>
            <person name="Henrissat B."/>
            <person name="Duncan S.H."/>
            <person name="Flint H.J."/>
        </authorList>
    </citation>
    <scope>NUCLEOTIDE SEQUENCE</scope>
    <source>
        <strain evidence="8">NBRC 107169</strain>
    </source>
</reference>
<dbReference type="PANTHER" id="PTHR22911:SF6">
    <property type="entry name" value="SOLUTE CARRIER FAMILY 35 MEMBER G1"/>
    <property type="match status" value="1"/>
</dbReference>
<keyword evidence="3 6" id="KW-0812">Transmembrane</keyword>
<dbReference type="Proteomes" id="UP001161405">
    <property type="component" value="Unassembled WGS sequence"/>
</dbReference>
<evidence type="ECO:0000313" key="9">
    <source>
        <dbReference type="Proteomes" id="UP001161405"/>
    </source>
</evidence>
<evidence type="ECO:0000313" key="8">
    <source>
        <dbReference type="EMBL" id="GLQ15821.1"/>
    </source>
</evidence>
<evidence type="ECO:0000259" key="7">
    <source>
        <dbReference type="Pfam" id="PF00892"/>
    </source>
</evidence>
<sequence>MRNLGAVQALLLASAGAAVLALMDALVKSLSGTLPTIEILFFRQVGAAILLGALVFATKSSLPHWSRMKTHFIRSIMIGLTAFSFFYALGELPLGLVTAIALTAPVMVAVMGVVVLKEELSKTLIAASVLGFSGAMIVTFGGQETPLNANGSFWGWVAAIVSPFTYAISIVILKNQTSQSSAQVITFVQAGLIALFCLPFLFVSDFVVPQGDEVWRVAALGILGAVGFMMFVTALKHVPASMFAMVDNTALVWAALYGFIFFSEVPHVSLWIGAIMIVLACLMVARKQVRKSPKR</sequence>
<dbReference type="RefSeq" id="WP_284360872.1">
    <property type="nucleotide sequence ID" value="NZ_BSNI01000001.1"/>
</dbReference>
<feature type="transmembrane region" description="Helical" evidence="6">
    <location>
        <begin position="184"/>
        <end position="202"/>
    </location>
</feature>
<feature type="transmembrane region" description="Helical" evidence="6">
    <location>
        <begin position="41"/>
        <end position="60"/>
    </location>
</feature>
<keyword evidence="9" id="KW-1185">Reference proteome</keyword>
<evidence type="ECO:0000256" key="2">
    <source>
        <dbReference type="ARBA" id="ARBA00009853"/>
    </source>
</evidence>
<feature type="domain" description="EamA" evidence="7">
    <location>
        <begin position="154"/>
        <end position="285"/>
    </location>
</feature>
<gene>
    <name evidence="8" type="ORF">GCM10007879_00700</name>
</gene>
<protein>
    <submittedName>
        <fullName evidence="8">Membrane protein</fullName>
    </submittedName>
</protein>
<feature type="transmembrane region" description="Helical" evidence="6">
    <location>
        <begin position="242"/>
        <end position="262"/>
    </location>
</feature>
<evidence type="ECO:0000256" key="5">
    <source>
        <dbReference type="ARBA" id="ARBA00023136"/>
    </source>
</evidence>
<feature type="domain" description="EamA" evidence="7">
    <location>
        <begin position="9"/>
        <end position="139"/>
    </location>
</feature>
<feature type="transmembrane region" description="Helical" evidence="6">
    <location>
        <begin position="153"/>
        <end position="172"/>
    </location>
</feature>
<dbReference type="InterPro" id="IPR000620">
    <property type="entry name" value="EamA_dom"/>
</dbReference>
<keyword evidence="4 6" id="KW-1133">Transmembrane helix</keyword>
<feature type="transmembrane region" description="Helical" evidence="6">
    <location>
        <begin position="72"/>
        <end position="90"/>
    </location>
</feature>
<proteinExistence type="inferred from homology"/>
<evidence type="ECO:0000256" key="1">
    <source>
        <dbReference type="ARBA" id="ARBA00004141"/>
    </source>
</evidence>
<feature type="transmembrane region" description="Helical" evidence="6">
    <location>
        <begin position="123"/>
        <end position="141"/>
    </location>
</feature>
<keyword evidence="5 6" id="KW-0472">Membrane</keyword>
<evidence type="ECO:0000256" key="4">
    <source>
        <dbReference type="ARBA" id="ARBA00022989"/>
    </source>
</evidence>
<reference evidence="8" key="2">
    <citation type="submission" date="2023-01" db="EMBL/GenBank/DDBJ databases">
        <title>Draft genome sequence of Maritalea porphyrae strain NBRC 107169.</title>
        <authorList>
            <person name="Sun Q."/>
            <person name="Mori K."/>
        </authorList>
    </citation>
    <scope>NUCLEOTIDE SEQUENCE</scope>
    <source>
        <strain evidence="8">NBRC 107169</strain>
    </source>
</reference>
<comment type="similarity">
    <text evidence="2">Belongs to the drug/metabolite transporter (DMT) superfamily. 10 TMS drug/metabolite exporter (DME) (TC 2.A.7.3) family.</text>
</comment>
<feature type="transmembrane region" description="Helical" evidence="6">
    <location>
        <begin position="268"/>
        <end position="285"/>
    </location>
</feature>
<name>A0ABQ5UKL2_9HYPH</name>
<evidence type="ECO:0000256" key="6">
    <source>
        <dbReference type="SAM" id="Phobius"/>
    </source>
</evidence>
<dbReference type="InterPro" id="IPR037185">
    <property type="entry name" value="EmrE-like"/>
</dbReference>
<accession>A0ABQ5UKL2</accession>